<comment type="function">
    <text evidence="10">Endonuclease that specifically degrades the RNA of RNA-DNA hybrids.</text>
</comment>
<comment type="cofactor">
    <cofactor evidence="10">
        <name>Mg(2+)</name>
        <dbReference type="ChEBI" id="CHEBI:18420"/>
    </cofactor>
    <text evidence="10">Binds 1 Mg(2+) ion per subunit. May bind a second metal ion at a regulatory site, or after substrate binding.</text>
</comment>
<dbReference type="AlphaFoldDB" id="A0A506UR53"/>
<dbReference type="SUPFAM" id="SSF53098">
    <property type="entry name" value="Ribonuclease H-like"/>
    <property type="match status" value="1"/>
</dbReference>
<dbReference type="Gene3D" id="3.30.420.10">
    <property type="entry name" value="Ribonuclease H-like superfamily/Ribonuclease H"/>
    <property type="match status" value="1"/>
</dbReference>
<evidence type="ECO:0000256" key="2">
    <source>
        <dbReference type="ARBA" id="ARBA00005300"/>
    </source>
</evidence>
<dbReference type="GO" id="GO:0004523">
    <property type="term" value="F:RNA-DNA hybrid ribonuclease activity"/>
    <property type="evidence" value="ECO:0007669"/>
    <property type="project" value="UniProtKB-UniRule"/>
</dbReference>
<name>A0A506UR53_9PROT</name>
<comment type="subcellular location">
    <subcellularLocation>
        <location evidence="10">Cytoplasm</location>
    </subcellularLocation>
</comment>
<dbReference type="InterPro" id="IPR036397">
    <property type="entry name" value="RNaseH_sf"/>
</dbReference>
<evidence type="ECO:0000256" key="1">
    <source>
        <dbReference type="ARBA" id="ARBA00000077"/>
    </source>
</evidence>
<keyword evidence="8 10" id="KW-0378">Hydrolase</keyword>
<dbReference type="InterPro" id="IPR050092">
    <property type="entry name" value="RNase_H"/>
</dbReference>
<dbReference type="GO" id="GO:0043137">
    <property type="term" value="P:DNA replication, removal of RNA primer"/>
    <property type="evidence" value="ECO:0007669"/>
    <property type="project" value="TreeGrafter"/>
</dbReference>
<dbReference type="PANTHER" id="PTHR10642">
    <property type="entry name" value="RIBONUCLEASE H1"/>
    <property type="match status" value="1"/>
</dbReference>
<evidence type="ECO:0000256" key="6">
    <source>
        <dbReference type="ARBA" id="ARBA00022723"/>
    </source>
</evidence>
<keyword evidence="9 10" id="KW-0460">Magnesium</keyword>
<protein>
    <recommendedName>
        <fullName evidence="4 10">Ribonuclease H</fullName>
        <shortName evidence="10">RNase H</shortName>
        <ecNumber evidence="4 10">3.1.26.4</ecNumber>
    </recommendedName>
</protein>
<dbReference type="GO" id="GO:0003676">
    <property type="term" value="F:nucleic acid binding"/>
    <property type="evidence" value="ECO:0007669"/>
    <property type="project" value="InterPro"/>
</dbReference>
<organism evidence="12 13">
    <name type="scientific">Oecophyllibacter saccharovorans</name>
    <dbReference type="NCBI Taxonomy" id="2558360"/>
    <lineage>
        <taxon>Bacteria</taxon>
        <taxon>Pseudomonadati</taxon>
        <taxon>Pseudomonadota</taxon>
        <taxon>Alphaproteobacteria</taxon>
        <taxon>Acetobacterales</taxon>
        <taxon>Acetobacteraceae</taxon>
        <taxon>Oecophyllibacter</taxon>
    </lineage>
</organism>
<comment type="subunit">
    <text evidence="3 10">Monomer.</text>
</comment>
<evidence type="ECO:0000313" key="13">
    <source>
        <dbReference type="Proteomes" id="UP000315037"/>
    </source>
</evidence>
<dbReference type="PROSITE" id="PS50879">
    <property type="entry name" value="RNASE_H_1"/>
    <property type="match status" value="1"/>
</dbReference>
<evidence type="ECO:0000256" key="7">
    <source>
        <dbReference type="ARBA" id="ARBA00022759"/>
    </source>
</evidence>
<dbReference type="Proteomes" id="UP000315037">
    <property type="component" value="Unassembled WGS sequence"/>
</dbReference>
<reference evidence="12 13" key="1">
    <citation type="submission" date="2019-03" db="EMBL/GenBank/DDBJ databases">
        <title>The complete genome sequence of Neokomagataea sp. Jb2 NBRC113641.</title>
        <authorList>
            <person name="Chua K.-O."/>
            <person name="Chan K.-G."/>
            <person name="See-Too W.-S."/>
        </authorList>
    </citation>
    <scope>NUCLEOTIDE SEQUENCE [LARGE SCALE GENOMIC DNA]</scope>
    <source>
        <strain evidence="12 13">Jb2</strain>
    </source>
</reference>
<evidence type="ECO:0000313" key="12">
    <source>
        <dbReference type="EMBL" id="TPW35825.1"/>
    </source>
</evidence>
<dbReference type="PANTHER" id="PTHR10642:SF26">
    <property type="entry name" value="RIBONUCLEASE H1"/>
    <property type="match status" value="1"/>
</dbReference>
<feature type="binding site" evidence="10">
    <location>
        <position position="22"/>
    </location>
    <ligand>
        <name>Mg(2+)</name>
        <dbReference type="ChEBI" id="CHEBI:18420"/>
        <label>1</label>
    </ligand>
</feature>
<comment type="caution">
    <text evidence="12">The sequence shown here is derived from an EMBL/GenBank/DDBJ whole genome shotgun (WGS) entry which is preliminary data.</text>
</comment>
<evidence type="ECO:0000256" key="4">
    <source>
        <dbReference type="ARBA" id="ARBA00012180"/>
    </source>
</evidence>
<keyword evidence="5 10" id="KW-0540">Nuclease</keyword>
<evidence type="ECO:0000256" key="3">
    <source>
        <dbReference type="ARBA" id="ARBA00011245"/>
    </source>
</evidence>
<sequence length="156" mass="17612">MNETVGKNSDPAEREIVQIWTDGGCKPNPGPGGWGVLLRWRGRERQLRGGAVETTNNQMELTAAAIALETLSRPCRVRLHTDSTYVRNGVTTWHVGWQKRNWRNAAGDPVANRELWQRLLQAAARHQVEWVWVKGHSGNPENDLVDQLATEGREEL</sequence>
<dbReference type="CDD" id="cd09278">
    <property type="entry name" value="RNase_HI_prokaryote_like"/>
    <property type="match status" value="1"/>
</dbReference>
<keyword evidence="13" id="KW-1185">Reference proteome</keyword>
<dbReference type="NCBIfam" id="NF001236">
    <property type="entry name" value="PRK00203.1"/>
    <property type="match status" value="1"/>
</dbReference>
<evidence type="ECO:0000256" key="5">
    <source>
        <dbReference type="ARBA" id="ARBA00022722"/>
    </source>
</evidence>
<keyword evidence="7 10" id="KW-0255">Endonuclease</keyword>
<feature type="binding site" evidence="10">
    <location>
        <position position="82"/>
    </location>
    <ligand>
        <name>Mg(2+)</name>
        <dbReference type="ChEBI" id="CHEBI:18420"/>
        <label>1</label>
    </ligand>
</feature>
<dbReference type="HAMAP" id="MF_00042">
    <property type="entry name" value="RNase_H"/>
    <property type="match status" value="1"/>
</dbReference>
<dbReference type="InterPro" id="IPR002156">
    <property type="entry name" value="RNaseH_domain"/>
</dbReference>
<feature type="binding site" evidence="10">
    <location>
        <position position="146"/>
    </location>
    <ligand>
        <name>Mg(2+)</name>
        <dbReference type="ChEBI" id="CHEBI:18420"/>
        <label>2</label>
    </ligand>
</feature>
<proteinExistence type="inferred from homology"/>
<dbReference type="InterPro" id="IPR022892">
    <property type="entry name" value="RNaseHI"/>
</dbReference>
<keyword evidence="10" id="KW-0963">Cytoplasm</keyword>
<dbReference type="EC" id="3.1.26.4" evidence="4 10"/>
<evidence type="ECO:0000256" key="9">
    <source>
        <dbReference type="ARBA" id="ARBA00022842"/>
    </source>
</evidence>
<accession>A0A506UR53</accession>
<evidence type="ECO:0000256" key="8">
    <source>
        <dbReference type="ARBA" id="ARBA00022801"/>
    </source>
</evidence>
<feature type="binding site" evidence="10">
    <location>
        <position position="22"/>
    </location>
    <ligand>
        <name>Mg(2+)</name>
        <dbReference type="ChEBI" id="CHEBI:18420"/>
        <label>2</label>
    </ligand>
</feature>
<feature type="binding site" evidence="10">
    <location>
        <position position="60"/>
    </location>
    <ligand>
        <name>Mg(2+)</name>
        <dbReference type="ChEBI" id="CHEBI:18420"/>
        <label>1</label>
    </ligand>
</feature>
<dbReference type="Pfam" id="PF00075">
    <property type="entry name" value="RNase_H"/>
    <property type="match status" value="1"/>
</dbReference>
<dbReference type="InterPro" id="IPR012337">
    <property type="entry name" value="RNaseH-like_sf"/>
</dbReference>
<comment type="similarity">
    <text evidence="2 10">Belongs to the RNase H family.</text>
</comment>
<feature type="domain" description="RNase H type-1" evidence="11">
    <location>
        <begin position="13"/>
        <end position="154"/>
    </location>
</feature>
<keyword evidence="6 10" id="KW-0479">Metal-binding</keyword>
<comment type="catalytic activity">
    <reaction evidence="1 10">
        <text>Endonucleolytic cleavage to 5'-phosphomonoester.</text>
        <dbReference type="EC" id="3.1.26.4"/>
    </reaction>
</comment>
<dbReference type="GO" id="GO:0005737">
    <property type="term" value="C:cytoplasm"/>
    <property type="evidence" value="ECO:0007669"/>
    <property type="project" value="UniProtKB-SubCell"/>
</dbReference>
<evidence type="ECO:0000259" key="11">
    <source>
        <dbReference type="PROSITE" id="PS50879"/>
    </source>
</evidence>
<dbReference type="EMBL" id="SORZ01000001">
    <property type="protein sequence ID" value="TPW35825.1"/>
    <property type="molecule type" value="Genomic_DNA"/>
</dbReference>
<gene>
    <name evidence="10 12" type="primary">rnhA</name>
    <name evidence="12" type="ORF">E3202_02530</name>
</gene>
<dbReference type="RefSeq" id="WP_165599382.1">
    <property type="nucleotide sequence ID" value="NZ_SORY01000002.1"/>
</dbReference>
<dbReference type="GO" id="GO:0000287">
    <property type="term" value="F:magnesium ion binding"/>
    <property type="evidence" value="ECO:0007669"/>
    <property type="project" value="UniProtKB-UniRule"/>
</dbReference>
<evidence type="ECO:0000256" key="10">
    <source>
        <dbReference type="HAMAP-Rule" id="MF_00042"/>
    </source>
</evidence>